<keyword evidence="2 7" id="KW-0678">Repressor</keyword>
<feature type="domain" description="Global transcriptional regulator CodY N-terminal" evidence="8">
    <location>
        <begin position="4"/>
        <end position="176"/>
    </location>
</feature>
<dbReference type="SUPFAM" id="SSF46785">
    <property type="entry name" value="Winged helix' DNA-binding domain"/>
    <property type="match status" value="1"/>
</dbReference>
<comment type="similarity">
    <text evidence="7">Belongs to the CodY family.</text>
</comment>
<proteinExistence type="inferred from homology"/>
<evidence type="ECO:0000256" key="2">
    <source>
        <dbReference type="ARBA" id="ARBA00022491"/>
    </source>
</evidence>
<evidence type="ECO:0000256" key="4">
    <source>
        <dbReference type="ARBA" id="ARBA00023125"/>
    </source>
</evidence>
<dbReference type="Pfam" id="PF08222">
    <property type="entry name" value="HTH_CodY"/>
    <property type="match status" value="1"/>
</dbReference>
<dbReference type="Gene3D" id="3.30.450.40">
    <property type="match status" value="1"/>
</dbReference>
<organism evidence="10 11">
    <name type="scientific">Hominiventricola aquisgranensis</name>
    <dbReference type="NCBI Taxonomy" id="3133164"/>
    <lineage>
        <taxon>Bacteria</taxon>
        <taxon>Bacillati</taxon>
        <taxon>Bacillota</taxon>
        <taxon>Clostridia</taxon>
        <taxon>Lachnospirales</taxon>
        <taxon>Lachnospiraceae</taxon>
        <taxon>Hominiventricola</taxon>
    </lineage>
</organism>
<dbReference type="Gene3D" id="1.10.10.10">
    <property type="entry name" value="Winged helix-like DNA-binding domain superfamily/Winged helix DNA-binding domain"/>
    <property type="match status" value="1"/>
</dbReference>
<dbReference type="PIRSF" id="PIRSF011572">
    <property type="entry name" value="GTP_sensing_CodY"/>
    <property type="match status" value="1"/>
</dbReference>
<dbReference type="Pfam" id="PF06018">
    <property type="entry name" value="CodY"/>
    <property type="match status" value="1"/>
</dbReference>
<evidence type="ECO:0000313" key="11">
    <source>
        <dbReference type="Proteomes" id="UP001470288"/>
    </source>
</evidence>
<name>A0ABV1HXS8_9FIRM</name>
<protein>
    <recommendedName>
        <fullName evidence="6 7">Global transcriptional regulator CodY</fullName>
    </recommendedName>
</protein>
<dbReference type="InterPro" id="IPR013198">
    <property type="entry name" value="GTP_trans_reg_CodY_C"/>
</dbReference>
<keyword evidence="4 7" id="KW-0238">DNA-binding</keyword>
<dbReference type="HAMAP" id="MF_00621">
    <property type="entry name" value="HTH_type_CodY"/>
    <property type="match status" value="1"/>
</dbReference>
<dbReference type="PANTHER" id="PTHR40062:SF1">
    <property type="entry name" value="GLOBAL TRANSCRIPTIONAL REGULATOR CODY"/>
    <property type="match status" value="1"/>
</dbReference>
<evidence type="ECO:0000256" key="5">
    <source>
        <dbReference type="ARBA" id="ARBA00023163"/>
    </source>
</evidence>
<dbReference type="InterPro" id="IPR014154">
    <property type="entry name" value="CodY"/>
</dbReference>
<accession>A0ABV1HXS8</accession>
<dbReference type="NCBIfam" id="NF003170">
    <property type="entry name" value="PRK04158.1"/>
    <property type="match status" value="1"/>
</dbReference>
<comment type="subcellular location">
    <subcellularLocation>
        <location evidence="7">Cytoplasm</location>
    </subcellularLocation>
</comment>
<comment type="caution">
    <text evidence="10">The sequence shown here is derived from an EMBL/GenBank/DDBJ whole genome shotgun (WGS) entry which is preliminary data.</text>
</comment>
<dbReference type="InterPro" id="IPR029016">
    <property type="entry name" value="GAF-like_dom_sf"/>
</dbReference>
<gene>
    <name evidence="7 10" type="primary">codY</name>
    <name evidence="10" type="ORF">WMO62_02505</name>
</gene>
<evidence type="ECO:0000256" key="3">
    <source>
        <dbReference type="ARBA" id="ARBA00023015"/>
    </source>
</evidence>
<keyword evidence="1 7" id="KW-0963">Cytoplasm</keyword>
<evidence type="ECO:0000259" key="9">
    <source>
        <dbReference type="Pfam" id="PF08222"/>
    </source>
</evidence>
<dbReference type="InterPro" id="IPR036390">
    <property type="entry name" value="WH_DNA-bd_sf"/>
</dbReference>
<keyword evidence="5 7" id="KW-0804">Transcription</keyword>
<feature type="domain" description="Global transcriptional regulator CodY C-terminal" evidence="9">
    <location>
        <begin position="196"/>
        <end position="252"/>
    </location>
</feature>
<evidence type="ECO:0000313" key="10">
    <source>
        <dbReference type="EMBL" id="MEQ2577714.1"/>
    </source>
</evidence>
<dbReference type="InterPro" id="IPR010312">
    <property type="entry name" value="Transc_reg_CodY_N"/>
</dbReference>
<evidence type="ECO:0000256" key="1">
    <source>
        <dbReference type="ARBA" id="ARBA00022490"/>
    </source>
</evidence>
<dbReference type="EMBL" id="JBBMFC010000003">
    <property type="protein sequence ID" value="MEQ2577714.1"/>
    <property type="molecule type" value="Genomic_DNA"/>
</dbReference>
<dbReference type="InterPro" id="IPR036388">
    <property type="entry name" value="WH-like_DNA-bd_sf"/>
</dbReference>
<dbReference type="RefSeq" id="WP_117497283.1">
    <property type="nucleotide sequence ID" value="NZ_JBBMFC010000003.1"/>
</dbReference>
<keyword evidence="11" id="KW-1185">Reference proteome</keyword>
<keyword evidence="3 7" id="KW-0805">Transcription regulation</keyword>
<dbReference type="Proteomes" id="UP001470288">
    <property type="component" value="Unassembled WGS sequence"/>
</dbReference>
<feature type="region of interest" description="GAF domain" evidence="7">
    <location>
        <begin position="1"/>
        <end position="153"/>
    </location>
</feature>
<evidence type="ECO:0000256" key="6">
    <source>
        <dbReference type="ARBA" id="ARBA00034538"/>
    </source>
</evidence>
<comment type="function">
    <text evidence="7">DNA-binding global transcriptional regulator which is involved in the adaptive response to starvation and acts by directly or indirectly controlling the expression of numerous genes in response to nutrient availability. During rapid exponential growth, CodY is highly active and represses genes whose products allow adaptation to nutrient depletion.</text>
</comment>
<sequence length="264" mass="29483">MSVQLLDKTRKINKLLHNNNSSKVVFNDICSVLSDILESNVLVISKKGKVLGISQYHGVDEIHELIVDRVGGLIDPLLNERLLGILSTKENVNLQTLGFEFENIRKYQALVAPIDIAGERLGTLFLYKYEKDYEIDDIILSEYGTTVVGLEMMRSVHEENAEEIRKRQIVQSAIGTLSVTELEAILLIFGEMKGTECTLVASRIADKAGITRSVIVNALRKFESAGVIESRSSGMKGTNIKVINDAVFDELRQIEEKKGIARKY</sequence>
<evidence type="ECO:0000259" key="8">
    <source>
        <dbReference type="Pfam" id="PF06018"/>
    </source>
</evidence>
<feature type="DNA-binding region" description="H-T-H motif" evidence="7">
    <location>
        <begin position="201"/>
        <end position="220"/>
    </location>
</feature>
<reference evidence="10 11" key="1">
    <citation type="submission" date="2024-03" db="EMBL/GenBank/DDBJ databases">
        <title>Human intestinal bacterial collection.</title>
        <authorList>
            <person name="Pauvert C."/>
            <person name="Hitch T.C.A."/>
            <person name="Clavel T."/>
        </authorList>
    </citation>
    <scope>NUCLEOTIDE SEQUENCE [LARGE SCALE GENOMIC DNA]</scope>
    <source>
        <strain evidence="10 11">CLA-AA-H78B</strain>
    </source>
</reference>
<evidence type="ECO:0000256" key="7">
    <source>
        <dbReference type="HAMAP-Rule" id="MF_00621"/>
    </source>
</evidence>
<dbReference type="PANTHER" id="PTHR40062">
    <property type="entry name" value="GTP-SENSING TRANSCRIPTIONAL PLEIOTROPIC REPRESSOR CODY"/>
    <property type="match status" value="1"/>
</dbReference>